<dbReference type="STRING" id="1801756.A3C67_03495"/>
<dbReference type="Pfam" id="PF13578">
    <property type="entry name" value="Methyltransf_24"/>
    <property type="match status" value="1"/>
</dbReference>
<dbReference type="InterPro" id="IPR021838">
    <property type="entry name" value="DUF3431"/>
</dbReference>
<sequence length="481" mass="56953">MKIEKNFLMVSNYNADISWILDYTDNYIIYDRSDTNEWIRPFDPKKVIKVKNIGWDIYDKFTYIIDNYDNLPDSMILTKGNILKYITKDEFDEVCNNTSFTPLFTKHHKTYMPVCFYGEDGMFNEINNDWYHLSSFKRKYFKDYNYFLRFCFKNPAIPKYIKFAPGSNYIVPRENIKKFPRVFYENLRTFLSHHKLPGEAHIIERALYTIWTCDFQLNETMLSPVNSALITKNKIKPSIIKTINRFMNKKFWQLCYFFNKVFKKIKKQTSIGVNKILFRTKNFIERPFSKTQLSSKKERGQNKGKKISEILLKYDTDKVRGDKPEGHCYGESYDEIFSQFEDNVDLNLLEIGVQKGGSLLAWKEYFPKSNIYGVDIVDERIYVSDKVNFILSDIKKYKTDLKFDIIIDDGSHFYDDVVFVVNNFLDKLKPKGVLVIEDVQSPKKWVSGIEKILPGGYILETRDLRHVNGYGDDFLIIIKKI</sequence>
<protein>
    <recommendedName>
        <fullName evidence="3">Methyltransferase domain-containing protein</fullName>
    </recommendedName>
</protein>
<dbReference type="EMBL" id="MFUG01000014">
    <property type="protein sequence ID" value="OGI75903.1"/>
    <property type="molecule type" value="Genomic_DNA"/>
</dbReference>
<dbReference type="SUPFAM" id="SSF53335">
    <property type="entry name" value="S-adenosyl-L-methionine-dependent methyltransferases"/>
    <property type="match status" value="1"/>
</dbReference>
<dbReference type="Gene3D" id="3.40.50.150">
    <property type="entry name" value="Vaccinia Virus protein VP39"/>
    <property type="match status" value="1"/>
</dbReference>
<comment type="caution">
    <text evidence="1">The sequence shown here is derived from an EMBL/GenBank/DDBJ whole genome shotgun (WGS) entry which is preliminary data.</text>
</comment>
<dbReference type="InterPro" id="IPR029063">
    <property type="entry name" value="SAM-dependent_MTases_sf"/>
</dbReference>
<dbReference type="AlphaFoldDB" id="A0A1F6W1U8"/>
<dbReference type="Proteomes" id="UP000179275">
    <property type="component" value="Unassembled WGS sequence"/>
</dbReference>
<reference evidence="1 2" key="1">
    <citation type="journal article" date="2016" name="Nat. Commun.">
        <title>Thousands of microbial genomes shed light on interconnected biogeochemical processes in an aquifer system.</title>
        <authorList>
            <person name="Anantharaman K."/>
            <person name="Brown C.T."/>
            <person name="Hug L.A."/>
            <person name="Sharon I."/>
            <person name="Castelle C.J."/>
            <person name="Probst A.J."/>
            <person name="Thomas B.C."/>
            <person name="Singh A."/>
            <person name="Wilkins M.J."/>
            <person name="Karaoz U."/>
            <person name="Brodie E.L."/>
            <person name="Williams K.H."/>
            <person name="Hubbard S.S."/>
            <person name="Banfield J.F."/>
        </authorList>
    </citation>
    <scope>NUCLEOTIDE SEQUENCE [LARGE SCALE GENOMIC DNA]</scope>
</reference>
<name>A0A1F6W1U8_9BACT</name>
<dbReference type="CDD" id="cd02440">
    <property type="entry name" value="AdoMet_MTases"/>
    <property type="match status" value="1"/>
</dbReference>
<dbReference type="Pfam" id="PF11913">
    <property type="entry name" value="DUF3431"/>
    <property type="match status" value="1"/>
</dbReference>
<organism evidence="1 2">
    <name type="scientific">Candidatus Nomurabacteria bacterium RIFCSPHIGHO2_02_FULL_42_19</name>
    <dbReference type="NCBI Taxonomy" id="1801756"/>
    <lineage>
        <taxon>Bacteria</taxon>
        <taxon>Candidatus Nomuraibacteriota</taxon>
    </lineage>
</organism>
<accession>A0A1F6W1U8</accession>
<proteinExistence type="predicted"/>
<gene>
    <name evidence="1" type="ORF">A3C67_03495</name>
</gene>
<evidence type="ECO:0000313" key="1">
    <source>
        <dbReference type="EMBL" id="OGI75903.1"/>
    </source>
</evidence>
<evidence type="ECO:0008006" key="3">
    <source>
        <dbReference type="Google" id="ProtNLM"/>
    </source>
</evidence>
<evidence type="ECO:0000313" key="2">
    <source>
        <dbReference type="Proteomes" id="UP000179275"/>
    </source>
</evidence>